<reference evidence="1 2" key="1">
    <citation type="submission" date="2018-06" db="EMBL/GenBank/DDBJ databases">
        <title>Genomic Encyclopedia of Archaeal and Bacterial Type Strains, Phase II (KMG-II): from individual species to whole genera.</title>
        <authorList>
            <person name="Goeker M."/>
        </authorList>
    </citation>
    <scope>NUCLEOTIDE SEQUENCE [LARGE SCALE GENOMIC DNA]</scope>
    <source>
        <strain evidence="1 2">DSM 14825</strain>
    </source>
</reference>
<evidence type="ECO:0000313" key="1">
    <source>
        <dbReference type="EMBL" id="RAJ28865.1"/>
    </source>
</evidence>
<protein>
    <submittedName>
        <fullName evidence="1">Uncharacterized protein</fullName>
    </submittedName>
</protein>
<evidence type="ECO:0000313" key="2">
    <source>
        <dbReference type="Proteomes" id="UP000249754"/>
    </source>
</evidence>
<dbReference type="AlphaFoldDB" id="A0A327SK21"/>
<gene>
    <name evidence="1" type="ORF">LY11_03139</name>
</gene>
<comment type="caution">
    <text evidence="1">The sequence shown here is derived from an EMBL/GenBank/DDBJ whole genome shotgun (WGS) entry which is preliminary data.</text>
</comment>
<sequence>MPIASFGQKISSSPFRGAGKIIINTSLSAKEGYLKAANMLLDSGYEISAKDNDLFFIESKDFEIEDTVPYGATVIKGKSKVRINVRAKDGELIVILKIRHENNSYGTVHYLIDPPRPLIFDIISDFSNKFKMPFSYSE</sequence>
<name>A0A327SK21_9SPHI</name>
<accession>A0A327SK21</accession>
<dbReference type="EMBL" id="QLLR01000016">
    <property type="protein sequence ID" value="RAJ28865.1"/>
    <property type="molecule type" value="Genomic_DNA"/>
</dbReference>
<dbReference type="Proteomes" id="UP000249754">
    <property type="component" value="Unassembled WGS sequence"/>
</dbReference>
<organism evidence="1 2">
    <name type="scientific">Pedobacter cryoconitis</name>
    <dbReference type="NCBI Taxonomy" id="188932"/>
    <lineage>
        <taxon>Bacteria</taxon>
        <taxon>Pseudomonadati</taxon>
        <taxon>Bacteroidota</taxon>
        <taxon>Sphingobacteriia</taxon>
        <taxon>Sphingobacteriales</taxon>
        <taxon>Sphingobacteriaceae</taxon>
        <taxon>Pedobacter</taxon>
    </lineage>
</organism>
<proteinExistence type="predicted"/>